<reference evidence="12 13" key="1">
    <citation type="journal article" date="2020" name="Microorganisms">
        <title>Polyphasic Characterisation of Cedecea colo sp. nov., a New Enteric Bacterium Isolated from the Koala Hindgut.</title>
        <authorList>
            <person name="Boath J.M."/>
            <person name="Dakhal S."/>
            <person name="Van T.T.H."/>
            <person name="Moore R.J."/>
            <person name="Dekiwadia C."/>
            <person name="Macreadie I.G."/>
        </authorList>
    </citation>
    <scope>NUCLEOTIDE SEQUENCE [LARGE SCALE GENOMIC DNA]</scope>
    <source>
        <strain evidence="12 13">ZA</strain>
    </source>
</reference>
<keyword evidence="8 10" id="KW-0472">Membrane</keyword>
<dbReference type="NCBIfam" id="NF007861">
    <property type="entry name" value="PRK10573.1"/>
    <property type="match status" value="1"/>
</dbReference>
<dbReference type="InterPro" id="IPR042094">
    <property type="entry name" value="T2SS_GspF_sf"/>
</dbReference>
<evidence type="ECO:0000313" key="12">
    <source>
        <dbReference type="EMBL" id="NIY48027.1"/>
    </source>
</evidence>
<sequence>MAKFLVWSWQAIDPLGQLSEGSMLADNRSSVEAQLFAQQLQLLSARKHTGSRSGCWHIQQKIQLFRQLATLLQAGIPLADGLVLMAKQHQYREWRALLLRIEQQVSQGVSFSDALRQWPGIFPPLFISLIHIGELTGKLDECSRRLADQQEQLYCLHKKVMKALRYPLFILAVALAVTAGMMGFVLPEFAAIYRSFNASLPAITLAVMAVSDWVTTQGGWWLLVAVIATAFWLTLRKNHPRWKEYEQKLLLKIPLVAPLWQGQILSQIYTTLSLSQQAGIPLLQGLTAVEQTLTPLLWKKVLTRLASQVAQGTPFWHAVDSAGCFTPLCSQLIRIGEESGALDLMLERLAIWHHDHTQELADTLAAALEPVMMITIGIIIGTLVLAMYLPIFQLGDAMSAG</sequence>
<feature type="domain" description="Type II secretion system protein GspF" evidence="11">
    <location>
        <begin position="65"/>
        <end position="187"/>
    </location>
</feature>
<gene>
    <name evidence="12" type="primary">hofC</name>
    <name evidence="12" type="ORF">E2L00_10930</name>
</gene>
<keyword evidence="4" id="KW-1003">Cell membrane</keyword>
<keyword evidence="7 10" id="KW-1133">Transmembrane helix</keyword>
<feature type="domain" description="Type II secretion system protein GspF" evidence="11">
    <location>
        <begin position="270"/>
        <end position="390"/>
    </location>
</feature>
<dbReference type="EMBL" id="SOYS01000004">
    <property type="protein sequence ID" value="NIY48027.1"/>
    <property type="molecule type" value="Genomic_DNA"/>
</dbReference>
<keyword evidence="13" id="KW-1185">Reference proteome</keyword>
<dbReference type="RefSeq" id="WP_167611042.1">
    <property type="nucleotide sequence ID" value="NZ_SOYS01000004.1"/>
</dbReference>
<evidence type="ECO:0000256" key="7">
    <source>
        <dbReference type="ARBA" id="ARBA00022989"/>
    </source>
</evidence>
<comment type="subcellular location">
    <subcellularLocation>
        <location evidence="1 9">Cell inner membrane</location>
        <topology evidence="1 9">Multi-pass membrane protein</topology>
    </subcellularLocation>
</comment>
<comment type="caution">
    <text evidence="12">The sequence shown here is derived from an EMBL/GenBank/DDBJ whole genome shotgun (WGS) entry which is preliminary data.</text>
</comment>
<dbReference type="PROSITE" id="PS00874">
    <property type="entry name" value="T2SP_F"/>
    <property type="match status" value="1"/>
</dbReference>
<evidence type="ECO:0000256" key="4">
    <source>
        <dbReference type="ARBA" id="ARBA00022475"/>
    </source>
</evidence>
<dbReference type="InterPro" id="IPR018076">
    <property type="entry name" value="T2SS_GspF_dom"/>
</dbReference>
<evidence type="ECO:0000256" key="9">
    <source>
        <dbReference type="RuleBase" id="RU003923"/>
    </source>
</evidence>
<feature type="transmembrane region" description="Helical" evidence="10">
    <location>
        <begin position="218"/>
        <end position="235"/>
    </location>
</feature>
<dbReference type="PANTHER" id="PTHR30012">
    <property type="entry name" value="GENERAL SECRETION PATHWAY PROTEIN"/>
    <property type="match status" value="1"/>
</dbReference>
<feature type="transmembrane region" description="Helical" evidence="10">
    <location>
        <begin position="371"/>
        <end position="391"/>
    </location>
</feature>
<dbReference type="PRINTS" id="PR00812">
    <property type="entry name" value="BCTERIALGSPF"/>
</dbReference>
<keyword evidence="6 9" id="KW-0812">Transmembrane</keyword>
<evidence type="ECO:0000256" key="1">
    <source>
        <dbReference type="ARBA" id="ARBA00004429"/>
    </source>
</evidence>
<dbReference type="InterPro" id="IPR003004">
    <property type="entry name" value="GspF/PilC"/>
</dbReference>
<dbReference type="InterPro" id="IPR001992">
    <property type="entry name" value="T2SS_GspF/T4SS_PilC_CS"/>
</dbReference>
<dbReference type="Proteomes" id="UP000697927">
    <property type="component" value="Unassembled WGS sequence"/>
</dbReference>
<protein>
    <submittedName>
        <fullName evidence="12">Protein transport protein HofC</fullName>
    </submittedName>
</protein>
<evidence type="ECO:0000256" key="3">
    <source>
        <dbReference type="ARBA" id="ARBA00022448"/>
    </source>
</evidence>
<name>A0ABX0VLU0_9ENTR</name>
<evidence type="ECO:0000313" key="13">
    <source>
        <dbReference type="Proteomes" id="UP000697927"/>
    </source>
</evidence>
<organism evidence="12 13">
    <name type="scientific">Cedecea colo</name>
    <dbReference type="NCBI Taxonomy" id="2552946"/>
    <lineage>
        <taxon>Bacteria</taxon>
        <taxon>Pseudomonadati</taxon>
        <taxon>Pseudomonadota</taxon>
        <taxon>Gammaproteobacteria</taxon>
        <taxon>Enterobacterales</taxon>
        <taxon>Enterobacteriaceae</taxon>
        <taxon>Cedecea</taxon>
    </lineage>
</organism>
<evidence type="ECO:0000256" key="5">
    <source>
        <dbReference type="ARBA" id="ARBA00022519"/>
    </source>
</evidence>
<evidence type="ECO:0000256" key="6">
    <source>
        <dbReference type="ARBA" id="ARBA00022692"/>
    </source>
</evidence>
<comment type="similarity">
    <text evidence="2 9">Belongs to the GSP F family.</text>
</comment>
<evidence type="ECO:0000256" key="2">
    <source>
        <dbReference type="ARBA" id="ARBA00005745"/>
    </source>
</evidence>
<dbReference type="Gene3D" id="1.20.81.30">
    <property type="entry name" value="Type II secretion system (T2SS), domain F"/>
    <property type="match status" value="2"/>
</dbReference>
<accession>A0ABX0VLU0</accession>
<evidence type="ECO:0000256" key="10">
    <source>
        <dbReference type="SAM" id="Phobius"/>
    </source>
</evidence>
<keyword evidence="3 9" id="KW-0813">Transport</keyword>
<feature type="transmembrane region" description="Helical" evidence="10">
    <location>
        <begin position="166"/>
        <end position="186"/>
    </location>
</feature>
<dbReference type="PANTHER" id="PTHR30012:SF7">
    <property type="entry name" value="PROTEIN TRANSPORT PROTEIN HOFC HOMOLOG"/>
    <property type="match status" value="1"/>
</dbReference>
<evidence type="ECO:0000256" key="8">
    <source>
        <dbReference type="ARBA" id="ARBA00023136"/>
    </source>
</evidence>
<proteinExistence type="inferred from homology"/>
<dbReference type="Pfam" id="PF00482">
    <property type="entry name" value="T2SSF"/>
    <property type="match status" value="2"/>
</dbReference>
<keyword evidence="5" id="KW-0997">Cell inner membrane</keyword>
<evidence type="ECO:0000259" key="11">
    <source>
        <dbReference type="Pfam" id="PF00482"/>
    </source>
</evidence>